<accession>A0ABQ2SZD9</accession>
<proteinExistence type="predicted"/>
<organism evidence="1 2">
    <name type="scientific">Streptomyces badius</name>
    <dbReference type="NCBI Taxonomy" id="1941"/>
    <lineage>
        <taxon>Bacteria</taxon>
        <taxon>Bacillati</taxon>
        <taxon>Actinomycetota</taxon>
        <taxon>Actinomycetes</taxon>
        <taxon>Kitasatosporales</taxon>
        <taxon>Streptomycetaceae</taxon>
        <taxon>Streptomyces</taxon>
    </lineage>
</organism>
<gene>
    <name evidence="1" type="ORF">GCM10010253_19020</name>
</gene>
<keyword evidence="2" id="KW-1185">Reference proteome</keyword>
<evidence type="ECO:0000313" key="1">
    <source>
        <dbReference type="EMBL" id="GGS44959.1"/>
    </source>
</evidence>
<evidence type="ECO:0000313" key="2">
    <source>
        <dbReference type="Proteomes" id="UP000659767"/>
    </source>
</evidence>
<comment type="caution">
    <text evidence="1">The sequence shown here is derived from an EMBL/GenBank/DDBJ whole genome shotgun (WGS) entry which is preliminary data.</text>
</comment>
<protein>
    <submittedName>
        <fullName evidence="1">Uncharacterized protein</fullName>
    </submittedName>
</protein>
<dbReference type="EMBL" id="BMSZ01000004">
    <property type="protein sequence ID" value="GGS44959.1"/>
    <property type="molecule type" value="Genomic_DNA"/>
</dbReference>
<dbReference type="Proteomes" id="UP000659767">
    <property type="component" value="Unassembled WGS sequence"/>
</dbReference>
<sequence length="68" mass="7615">MQASAALIVLRTDLSGRCWQDTTPVVNLKPYSVLSQFKNERGCNVTADMLNDIGTQLSRNQFSLFRHG</sequence>
<reference evidence="2" key="1">
    <citation type="journal article" date="2019" name="Int. J. Syst. Evol. Microbiol.">
        <title>The Global Catalogue of Microorganisms (GCM) 10K type strain sequencing project: providing services to taxonomists for standard genome sequencing and annotation.</title>
        <authorList>
            <consortium name="The Broad Institute Genomics Platform"/>
            <consortium name="The Broad Institute Genome Sequencing Center for Infectious Disease"/>
            <person name="Wu L."/>
            <person name="Ma J."/>
        </authorList>
    </citation>
    <scope>NUCLEOTIDE SEQUENCE [LARGE SCALE GENOMIC DNA]</scope>
    <source>
        <strain evidence="2">JCM 4350</strain>
    </source>
</reference>
<name>A0ABQ2SZD9_STRBA</name>